<dbReference type="GO" id="GO:0016020">
    <property type="term" value="C:membrane"/>
    <property type="evidence" value="ECO:0007669"/>
    <property type="project" value="UniProtKB-SubCell"/>
</dbReference>
<dbReference type="SFLD" id="SFLDG00358">
    <property type="entry name" value="Main_(cytGST)"/>
    <property type="match status" value="1"/>
</dbReference>
<dbReference type="PANTHER" id="PTHR44372">
    <property type="entry name" value="ELONGATION FACTOR 1-GAMMA 1-RELATED"/>
    <property type="match status" value="1"/>
</dbReference>
<dbReference type="PANTHER" id="PTHR44372:SF1">
    <property type="entry name" value="ELONGATION FACTOR 1-GAMMA 3"/>
    <property type="match status" value="1"/>
</dbReference>
<dbReference type="PROSITE" id="PS50404">
    <property type="entry name" value="GST_NTER"/>
    <property type="match status" value="1"/>
</dbReference>
<dbReference type="SUPFAM" id="SSF47616">
    <property type="entry name" value="GST C-terminal domain-like"/>
    <property type="match status" value="1"/>
</dbReference>
<dbReference type="CDD" id="cd03181">
    <property type="entry name" value="GST_C_EF1Bgamma_like"/>
    <property type="match status" value="1"/>
</dbReference>
<sequence>MLLPCAVLWCIILSAISLWIPAAAQNKEPYAMRISCGARDDTTTKPTNTLWYRDFGYTGGKFANATVPSFIEPPLKTLRYFPLSDGLQNCYIINNVPRGHYQVRLFFALIADPSFDSEPTFDISIDGTQIYSLKSGWSNIDEQSFVEAYVFVTDRSFTTCFHSTGHGDPSILSIEILQIDDNSYYFGPLWGKGTVLRTAKRMTCGSGKSVFDEDYGGNHWGGDRFWLGVSSFPDSGQPTSTEHNISQTSILPNFYPENLYQSAIVGDDDQPDLSFQMEVDPNKKYSVWFHLSEIDSKITGEGQRVFDILLNGDIAFENVDIIRKTGGSYAALVLNSTIEASGRTLTITFRTKPGSHAIINAIEVFEVIIAESRTLAKEVKALQNLKASLGLPRRFGWNGDPCVPQQHPWSGVDCHFDRKIVKWVIDGLGLDNQGLKGFLPNDIAKLQHLQSMIGVSGVTVLFLLNSFSLTNLNFSDNSLYGGIPSSLGTIAGLQILDLSYNQLNGSIPQSLGRLMKLQILNLNGNLLSGRVPANLGGRPLHRASFNFTGNAGLCGIPGLPTCGPHLSVAVKIGIAFGVLFALLLVVLCVLIWWKRRENILRARKIAAAREAPYAKARTQFGRDVQMTKHYRPHEARNNAESDPEPSSCMALVLHATRTNKNGIKALIAAEYSGVQIEMAKNFQMGVSNTTPEFLEMNPIGKVPLLETPDGPIFESNAIARYVARLKADNPLYGSSLFEYALIEQWIDFASTEIDPNIARWFYPRHGLKPYLAAAEEAAVRALKRALGALNTHLASKTYLVGHSVTLADIIMACNLYLGFLCIMTKSFTAEFPHVERYFWTMVNLPYFRKVLGEVKQANAVPPVPSQKKPAEAEGPTQEPVRSKVEEEVAEKVEELEQGKMLYQWTKVDISDEGNRESANAMIGEEDAFEGEALPDAKCFE</sequence>
<dbReference type="Gene3D" id="3.80.10.10">
    <property type="entry name" value="Ribonuclease Inhibitor"/>
    <property type="match status" value="1"/>
</dbReference>
<dbReference type="GO" id="GO:0004364">
    <property type="term" value="F:glutathione transferase activity"/>
    <property type="evidence" value="ECO:0007669"/>
    <property type="project" value="InterPro"/>
</dbReference>
<dbReference type="Pfam" id="PF12819">
    <property type="entry name" value="Malectin_like"/>
    <property type="match status" value="1"/>
</dbReference>
<evidence type="ECO:0000313" key="9">
    <source>
        <dbReference type="EMBL" id="URD90471.1"/>
    </source>
</evidence>
<feature type="transmembrane region" description="Helical" evidence="5">
    <location>
        <begin position="572"/>
        <end position="593"/>
    </location>
</feature>
<name>A0A9E7F9Q2_9LILI</name>
<dbReference type="SUPFAM" id="SSF52058">
    <property type="entry name" value="L domain-like"/>
    <property type="match status" value="1"/>
</dbReference>
<dbReference type="SFLD" id="SFLDS00019">
    <property type="entry name" value="Glutathione_Transferase_(cytos"/>
    <property type="match status" value="1"/>
</dbReference>
<comment type="subunit">
    <text evidence="3">EF-1 is composed of four subunits: alpha, beta, delta, and gamma.</text>
</comment>
<evidence type="ECO:0000256" key="5">
    <source>
        <dbReference type="SAM" id="Phobius"/>
    </source>
</evidence>
<comment type="subcellular location">
    <subcellularLocation>
        <location evidence="2">Membrane</location>
        <topology evidence="2">Single-pass membrane protein</topology>
    </subcellularLocation>
</comment>
<dbReference type="InterPro" id="IPR040079">
    <property type="entry name" value="Glutathione_S-Trfase"/>
</dbReference>
<dbReference type="FunFam" id="1.20.1050.10:FF:000006">
    <property type="entry name" value="Elongation factor 1 gamma"/>
    <property type="match status" value="1"/>
</dbReference>
<feature type="domain" description="GST C-terminal" evidence="8">
    <location>
        <begin position="735"/>
        <end position="863"/>
    </location>
</feature>
<feature type="signal peptide" evidence="6">
    <location>
        <begin position="1"/>
        <end position="24"/>
    </location>
</feature>
<dbReference type="InterPro" id="IPR010987">
    <property type="entry name" value="Glutathione-S-Trfase_C-like"/>
</dbReference>
<reference evidence="9" key="1">
    <citation type="submission" date="2022-05" db="EMBL/GenBank/DDBJ databases">
        <title>The Musa troglodytarum L. genome provides insights into the mechanism of non-climacteric behaviour and enrichment of carotenoids.</title>
        <authorList>
            <person name="Wang J."/>
        </authorList>
    </citation>
    <scope>NUCLEOTIDE SEQUENCE</scope>
    <source>
        <tissue evidence="9">Leaf</tissue>
    </source>
</reference>
<dbReference type="OrthoDB" id="1060944at2759"/>
<dbReference type="Pfam" id="PF00560">
    <property type="entry name" value="LRR_1"/>
    <property type="match status" value="3"/>
</dbReference>
<dbReference type="FunFam" id="3.40.30.10:FF:000148">
    <property type="entry name" value="Elongation factor 1B gamma"/>
    <property type="match status" value="1"/>
</dbReference>
<keyword evidence="5" id="KW-0812">Transmembrane</keyword>
<feature type="region of interest" description="Disordered" evidence="4">
    <location>
        <begin position="915"/>
        <end position="940"/>
    </location>
</feature>
<evidence type="ECO:0000256" key="3">
    <source>
        <dbReference type="ARBA" id="ARBA00011237"/>
    </source>
</evidence>
<evidence type="ECO:0000256" key="6">
    <source>
        <dbReference type="SAM" id="SignalP"/>
    </source>
</evidence>
<proteinExistence type="predicted"/>
<feature type="region of interest" description="Disordered" evidence="4">
    <location>
        <begin position="860"/>
        <end position="889"/>
    </location>
</feature>
<dbReference type="SUPFAM" id="SSF52833">
    <property type="entry name" value="Thioredoxin-like"/>
    <property type="match status" value="1"/>
</dbReference>
<dbReference type="InterPro" id="IPR001611">
    <property type="entry name" value="Leu-rich_rpt"/>
</dbReference>
<evidence type="ECO:0000259" key="7">
    <source>
        <dbReference type="PROSITE" id="PS50404"/>
    </source>
</evidence>
<dbReference type="InterPro" id="IPR036282">
    <property type="entry name" value="Glutathione-S-Trfase_C_sf"/>
</dbReference>
<dbReference type="InterPro" id="IPR004045">
    <property type="entry name" value="Glutathione_S-Trfase_N"/>
</dbReference>
<accession>A0A9E7F9Q2</accession>
<gene>
    <name evidence="9" type="ORF">MUK42_27954</name>
</gene>
<dbReference type="Pfam" id="PF02798">
    <property type="entry name" value="GST_N"/>
    <property type="match status" value="1"/>
</dbReference>
<evidence type="ECO:0000256" key="2">
    <source>
        <dbReference type="ARBA" id="ARBA00004167"/>
    </source>
</evidence>
<dbReference type="Gene3D" id="3.40.30.10">
    <property type="entry name" value="Glutaredoxin"/>
    <property type="match status" value="1"/>
</dbReference>
<dbReference type="Gene3D" id="1.20.1050.10">
    <property type="match status" value="1"/>
</dbReference>
<keyword evidence="6" id="KW-0732">Signal</keyword>
<dbReference type="Gene3D" id="2.60.120.430">
    <property type="entry name" value="Galactose-binding lectin"/>
    <property type="match status" value="2"/>
</dbReference>
<dbReference type="CDD" id="cd03044">
    <property type="entry name" value="GST_N_EF1Bgamma"/>
    <property type="match status" value="1"/>
</dbReference>
<keyword evidence="5" id="KW-0472">Membrane</keyword>
<dbReference type="InterPro" id="IPR044628">
    <property type="entry name" value="EF-1-gamma_plant"/>
</dbReference>
<keyword evidence="5" id="KW-1133">Transmembrane helix</keyword>
<dbReference type="InterPro" id="IPR024788">
    <property type="entry name" value="Malectin-like_Carb-bd_dom"/>
</dbReference>
<feature type="compositionally biased region" description="Basic and acidic residues" evidence="4">
    <location>
        <begin position="880"/>
        <end position="889"/>
    </location>
</feature>
<dbReference type="InterPro" id="IPR032675">
    <property type="entry name" value="LRR_dom_sf"/>
</dbReference>
<dbReference type="PROSITE" id="PS50405">
    <property type="entry name" value="GST_CTER"/>
    <property type="match status" value="1"/>
</dbReference>
<comment type="function">
    <text evidence="1">Probably plays a role in anchoring the complex to other cellular components.</text>
</comment>
<feature type="chain" id="PRO_5038716539" evidence="6">
    <location>
        <begin position="25"/>
        <end position="940"/>
    </location>
</feature>
<dbReference type="EMBL" id="CP097504">
    <property type="protein sequence ID" value="URD90471.1"/>
    <property type="molecule type" value="Genomic_DNA"/>
</dbReference>
<evidence type="ECO:0000259" key="8">
    <source>
        <dbReference type="PROSITE" id="PS50405"/>
    </source>
</evidence>
<feature type="domain" description="GST N-terminal" evidence="7">
    <location>
        <begin position="649"/>
        <end position="730"/>
    </location>
</feature>
<dbReference type="AlphaFoldDB" id="A0A9E7F9Q2"/>
<evidence type="ECO:0000256" key="1">
    <source>
        <dbReference type="ARBA" id="ARBA00003468"/>
    </source>
</evidence>
<dbReference type="InterPro" id="IPR004046">
    <property type="entry name" value="GST_C"/>
</dbReference>
<organism evidence="9 10">
    <name type="scientific">Musa troglodytarum</name>
    <name type="common">fe'i banana</name>
    <dbReference type="NCBI Taxonomy" id="320322"/>
    <lineage>
        <taxon>Eukaryota</taxon>
        <taxon>Viridiplantae</taxon>
        <taxon>Streptophyta</taxon>
        <taxon>Embryophyta</taxon>
        <taxon>Tracheophyta</taxon>
        <taxon>Spermatophyta</taxon>
        <taxon>Magnoliopsida</taxon>
        <taxon>Liliopsida</taxon>
        <taxon>Zingiberales</taxon>
        <taxon>Musaceae</taxon>
        <taxon>Musa</taxon>
    </lineage>
</organism>
<dbReference type="Proteomes" id="UP001055439">
    <property type="component" value="Chromosome 2"/>
</dbReference>
<dbReference type="FunFam" id="2.60.120.430:FF:000009">
    <property type="entry name" value="Receptor like protein 4"/>
    <property type="match status" value="1"/>
</dbReference>
<protein>
    <submittedName>
        <fullName evidence="9">Di-glucose binding within endoplasmic reticulum</fullName>
    </submittedName>
</protein>
<dbReference type="Pfam" id="PF00043">
    <property type="entry name" value="GST_C"/>
    <property type="match status" value="1"/>
</dbReference>
<dbReference type="InterPro" id="IPR036249">
    <property type="entry name" value="Thioredoxin-like_sf"/>
</dbReference>
<evidence type="ECO:0000313" key="10">
    <source>
        <dbReference type="Proteomes" id="UP001055439"/>
    </source>
</evidence>
<keyword evidence="10" id="KW-1185">Reference proteome</keyword>
<evidence type="ECO:0000256" key="4">
    <source>
        <dbReference type="SAM" id="MobiDB-lite"/>
    </source>
</evidence>